<accession>A0A8X6VJI1</accession>
<name>A0A8X6VJI1_TRICX</name>
<dbReference type="Proteomes" id="UP000887159">
    <property type="component" value="Unassembled WGS sequence"/>
</dbReference>
<reference evidence="1" key="1">
    <citation type="submission" date="2020-08" db="EMBL/GenBank/DDBJ databases">
        <title>Multicomponent nature underlies the extraordinary mechanical properties of spider dragline silk.</title>
        <authorList>
            <person name="Kono N."/>
            <person name="Nakamura H."/>
            <person name="Mori M."/>
            <person name="Yoshida Y."/>
            <person name="Ohtoshi R."/>
            <person name="Malay A.D."/>
            <person name="Moran D.A.P."/>
            <person name="Tomita M."/>
            <person name="Numata K."/>
            <person name="Arakawa K."/>
        </authorList>
    </citation>
    <scope>NUCLEOTIDE SEQUENCE</scope>
</reference>
<evidence type="ECO:0000313" key="2">
    <source>
        <dbReference type="Proteomes" id="UP000887159"/>
    </source>
</evidence>
<proteinExistence type="predicted"/>
<dbReference type="EMBL" id="BMAU01021334">
    <property type="protein sequence ID" value="GFY15124.1"/>
    <property type="molecule type" value="Genomic_DNA"/>
</dbReference>
<keyword evidence="2" id="KW-1185">Reference proteome</keyword>
<evidence type="ECO:0000313" key="1">
    <source>
        <dbReference type="EMBL" id="GFY15124.1"/>
    </source>
</evidence>
<sequence>MIRNHIGMQGRKYLSCELCCKEAEKKNRDSNILMRQKTFYRTVVPQHVLKITTRSRLVGLTAVLHEIPDVLEDSFRTPGQHHGPKLRDPPFSAFRKRPALVFLIFSFSPGFTSLFKTSEEVHFPPLTLSHWCRTHAPTAKPFRPNAAVLQPLMTICHCICKATVGCIRNDIIHSSMASLTGTKVQTLNKDNEPQLHVHQTHSSIVLKE</sequence>
<protein>
    <submittedName>
        <fullName evidence="1">Uncharacterized protein</fullName>
    </submittedName>
</protein>
<gene>
    <name evidence="1" type="ORF">TNCV_1569391</name>
</gene>
<dbReference type="AlphaFoldDB" id="A0A8X6VJI1"/>
<comment type="caution">
    <text evidence="1">The sequence shown here is derived from an EMBL/GenBank/DDBJ whole genome shotgun (WGS) entry which is preliminary data.</text>
</comment>
<organism evidence="1 2">
    <name type="scientific">Trichonephila clavipes</name>
    <name type="common">Golden silk orbweaver</name>
    <name type="synonym">Nephila clavipes</name>
    <dbReference type="NCBI Taxonomy" id="2585209"/>
    <lineage>
        <taxon>Eukaryota</taxon>
        <taxon>Metazoa</taxon>
        <taxon>Ecdysozoa</taxon>
        <taxon>Arthropoda</taxon>
        <taxon>Chelicerata</taxon>
        <taxon>Arachnida</taxon>
        <taxon>Araneae</taxon>
        <taxon>Araneomorphae</taxon>
        <taxon>Entelegynae</taxon>
        <taxon>Araneoidea</taxon>
        <taxon>Nephilidae</taxon>
        <taxon>Trichonephila</taxon>
    </lineage>
</organism>